<dbReference type="InterPro" id="IPR059133">
    <property type="entry name" value="TsoY-like"/>
</dbReference>
<feature type="transmembrane region" description="Helical" evidence="1">
    <location>
        <begin position="183"/>
        <end position="204"/>
    </location>
</feature>
<feature type="transmembrane region" description="Helical" evidence="1">
    <location>
        <begin position="110"/>
        <end position="136"/>
    </location>
</feature>
<sequence length="401" mass="42966">MQTSRPADKYSPLYFLASVGAGGLSVTFFMYLMFWVKHPGKPVPVFEDIMAAFTTGAMGLQTAIIVAWVGIAAMVFLNLKYLIWNLKSFSAFRKTEGYSALKNSNAETTILAMPLALAMSVNGMFVAGLVFVPGLWSIVEYLFPFAMAAFLAIGILALSYIGDFLGRVLSQGGVFDVTAHNSFAQMLPSFALAMTAVGFAAPAAMSSNTIVVGVSLVGSTFFGTAAIVYAALALFTAFNSMLHHGTAKEAAPTLMIVIPLMTILGIMFMRQNHGLHATFDVHGSAAETMVFLARLIAVQVLFGLLGLVVLSRVGYWKSFVFGNETSPGSYALVCPGVALSVLLHFFLNSGLVKAGVIDKFSVMYWVISAIAIAFQFAMIALVVRLNKQHFGRDESSAVPAE</sequence>
<evidence type="ECO:0000313" key="2">
    <source>
        <dbReference type="EMBL" id="TQV66401.1"/>
    </source>
</evidence>
<proteinExistence type="predicted"/>
<dbReference type="OrthoDB" id="9156251at2"/>
<evidence type="ECO:0000256" key="1">
    <source>
        <dbReference type="SAM" id="Phobius"/>
    </source>
</evidence>
<reference evidence="2 3" key="1">
    <citation type="submission" date="2019-06" db="EMBL/GenBank/DDBJ databases">
        <title>A novel species of marine bacteria.</title>
        <authorList>
            <person name="Wang Y."/>
        </authorList>
    </citation>
    <scope>NUCLEOTIDE SEQUENCE [LARGE SCALE GENOMIC DNA]</scope>
    <source>
        <strain evidence="2 3">MA1-10</strain>
    </source>
</reference>
<feature type="transmembrane region" description="Helical" evidence="1">
    <location>
        <begin position="210"/>
        <end position="238"/>
    </location>
</feature>
<keyword evidence="1" id="KW-1133">Transmembrane helix</keyword>
<feature type="transmembrane region" description="Helical" evidence="1">
    <location>
        <begin position="362"/>
        <end position="383"/>
    </location>
</feature>
<protein>
    <recommendedName>
        <fullName evidence="4">Voltage-dependent anion channel</fullName>
    </recommendedName>
</protein>
<dbReference type="Proteomes" id="UP000315816">
    <property type="component" value="Unassembled WGS sequence"/>
</dbReference>
<dbReference type="RefSeq" id="WP_142854432.1">
    <property type="nucleotide sequence ID" value="NZ_FXWW01000008.1"/>
</dbReference>
<comment type="caution">
    <text evidence="2">The sequence shown here is derived from an EMBL/GenBank/DDBJ whole genome shotgun (WGS) entry which is preliminary data.</text>
</comment>
<keyword evidence="1" id="KW-0472">Membrane</keyword>
<feature type="transmembrane region" description="Helical" evidence="1">
    <location>
        <begin position="250"/>
        <end position="269"/>
    </location>
</feature>
<keyword evidence="3" id="KW-1185">Reference proteome</keyword>
<name>A0A545SN67_9RHOB</name>
<dbReference type="EMBL" id="VICH01000010">
    <property type="protein sequence ID" value="TQV66401.1"/>
    <property type="molecule type" value="Genomic_DNA"/>
</dbReference>
<dbReference type="AlphaFoldDB" id="A0A545SN67"/>
<organism evidence="2 3">
    <name type="scientific">Aliiroseovarius halocynthiae</name>
    <dbReference type="NCBI Taxonomy" id="985055"/>
    <lineage>
        <taxon>Bacteria</taxon>
        <taxon>Pseudomonadati</taxon>
        <taxon>Pseudomonadota</taxon>
        <taxon>Alphaproteobacteria</taxon>
        <taxon>Rhodobacterales</taxon>
        <taxon>Paracoccaceae</taxon>
        <taxon>Aliiroseovarius</taxon>
    </lineage>
</organism>
<gene>
    <name evidence="2" type="ORF">FIL88_13660</name>
</gene>
<feature type="transmembrane region" description="Helical" evidence="1">
    <location>
        <begin position="289"/>
        <end position="310"/>
    </location>
</feature>
<dbReference type="NCBIfam" id="NF047644">
    <property type="entry name" value="TsoY_fam"/>
    <property type="match status" value="1"/>
</dbReference>
<feature type="transmembrane region" description="Helical" evidence="1">
    <location>
        <begin position="56"/>
        <end position="79"/>
    </location>
</feature>
<feature type="transmembrane region" description="Helical" evidence="1">
    <location>
        <begin position="330"/>
        <end position="347"/>
    </location>
</feature>
<accession>A0A545SN67</accession>
<evidence type="ECO:0000313" key="3">
    <source>
        <dbReference type="Proteomes" id="UP000315816"/>
    </source>
</evidence>
<feature type="transmembrane region" description="Helical" evidence="1">
    <location>
        <begin position="142"/>
        <end position="162"/>
    </location>
</feature>
<evidence type="ECO:0008006" key="4">
    <source>
        <dbReference type="Google" id="ProtNLM"/>
    </source>
</evidence>
<feature type="transmembrane region" description="Helical" evidence="1">
    <location>
        <begin position="12"/>
        <end position="36"/>
    </location>
</feature>
<keyword evidence="1" id="KW-0812">Transmembrane</keyword>